<sequence length="428" mass="48808">MDNRGILRLCTFLEEQEIKVYEMNFSDNAIDDDGLYRLAQYITSEMAPVHALYMSANQISMQGVVRLLTMLSLHPMYPVEFDRGGKAAFLPLWLQLDNNMIENDHLQDFLDHQLSMLGCAVVLHLCLRSKDEPPLDESMLQAGMAPAGLSTSKIFEEHRRLTSRMNWLQKEPSSAGVVAERVQRDEPRFLYEDAHFLVMLKPAGWHCGNELHAAGTGRNLAMQVPKMTSDKRKDLGKQLLKYGEAQALHDYIILRFGADEAMKKVMNADKLYGMVHRLDVGTSGPLLIAKGLEGFFWAKQKIAAQELQRDYVALVHGTFGRDARGEYGPTGIIQAPVDKSRYEITRRCEIHANGQPASTLYERIAEYESPNRKARYTLLHCRLLTGRTHQIRVHLEHIGMPLVGDRSYQRHRKTFDTALTLDRTFLHK</sequence>
<evidence type="ECO:0000313" key="3">
    <source>
        <dbReference type="EMBL" id="CAE7214197.1"/>
    </source>
</evidence>
<protein>
    <submittedName>
        <fullName evidence="3">RluD protein</fullName>
    </submittedName>
</protein>
<dbReference type="AlphaFoldDB" id="A0A812JUV2"/>
<accession>A0A812JUV2</accession>
<dbReference type="PANTHER" id="PTHR21600">
    <property type="entry name" value="MITOCHONDRIAL RNA PSEUDOURIDINE SYNTHASE"/>
    <property type="match status" value="1"/>
</dbReference>
<dbReference type="GO" id="GO:0000455">
    <property type="term" value="P:enzyme-directed rRNA pseudouridine synthesis"/>
    <property type="evidence" value="ECO:0007669"/>
    <property type="project" value="TreeGrafter"/>
</dbReference>
<dbReference type="OrthoDB" id="418349at2759"/>
<dbReference type="InterPro" id="IPR006145">
    <property type="entry name" value="PsdUridine_synth_RsuA/RluA"/>
</dbReference>
<dbReference type="GO" id="GO:0003723">
    <property type="term" value="F:RNA binding"/>
    <property type="evidence" value="ECO:0007669"/>
    <property type="project" value="InterPro"/>
</dbReference>
<dbReference type="Pfam" id="PF00849">
    <property type="entry name" value="PseudoU_synth_2"/>
    <property type="match status" value="1"/>
</dbReference>
<dbReference type="EMBL" id="CAJNIZ010002758">
    <property type="protein sequence ID" value="CAE7214197.1"/>
    <property type="molecule type" value="Genomic_DNA"/>
</dbReference>
<name>A0A812JUV2_SYMPI</name>
<dbReference type="Proteomes" id="UP000649617">
    <property type="component" value="Unassembled WGS sequence"/>
</dbReference>
<gene>
    <name evidence="3" type="primary">rluD</name>
    <name evidence="3" type="ORF">SPIL2461_LOCUS2486</name>
</gene>
<proteinExistence type="inferred from homology"/>
<dbReference type="Gene3D" id="3.30.2350.10">
    <property type="entry name" value="Pseudouridine synthase"/>
    <property type="match status" value="1"/>
</dbReference>
<feature type="domain" description="Pseudouridine synthase RsuA/RluA-like" evidence="2">
    <location>
        <begin position="269"/>
        <end position="397"/>
    </location>
</feature>
<dbReference type="PANTHER" id="PTHR21600:SF87">
    <property type="entry name" value="RNA PSEUDOURIDYLATE SYNTHASE DOMAIN-CONTAINING PROTEIN 1"/>
    <property type="match status" value="1"/>
</dbReference>
<dbReference type="GO" id="GO:0009982">
    <property type="term" value="F:pseudouridine synthase activity"/>
    <property type="evidence" value="ECO:0007669"/>
    <property type="project" value="InterPro"/>
</dbReference>
<dbReference type="InterPro" id="IPR020103">
    <property type="entry name" value="PsdUridine_synth_cat_dom_sf"/>
</dbReference>
<feature type="non-terminal residue" evidence="3">
    <location>
        <position position="428"/>
    </location>
</feature>
<evidence type="ECO:0000256" key="1">
    <source>
        <dbReference type="ARBA" id="ARBA00010876"/>
    </source>
</evidence>
<evidence type="ECO:0000313" key="4">
    <source>
        <dbReference type="Proteomes" id="UP000649617"/>
    </source>
</evidence>
<dbReference type="InterPro" id="IPR032675">
    <property type="entry name" value="LRR_dom_sf"/>
</dbReference>
<dbReference type="Gene3D" id="3.80.10.10">
    <property type="entry name" value="Ribonuclease Inhibitor"/>
    <property type="match status" value="1"/>
</dbReference>
<keyword evidence="4" id="KW-1185">Reference proteome</keyword>
<dbReference type="SUPFAM" id="SSF55120">
    <property type="entry name" value="Pseudouridine synthase"/>
    <property type="match status" value="1"/>
</dbReference>
<organism evidence="3 4">
    <name type="scientific">Symbiodinium pilosum</name>
    <name type="common">Dinoflagellate</name>
    <dbReference type="NCBI Taxonomy" id="2952"/>
    <lineage>
        <taxon>Eukaryota</taxon>
        <taxon>Sar</taxon>
        <taxon>Alveolata</taxon>
        <taxon>Dinophyceae</taxon>
        <taxon>Suessiales</taxon>
        <taxon>Symbiodiniaceae</taxon>
        <taxon>Symbiodinium</taxon>
    </lineage>
</organism>
<dbReference type="CDD" id="cd02869">
    <property type="entry name" value="PseudoU_synth_RluA_like"/>
    <property type="match status" value="1"/>
</dbReference>
<comment type="caution">
    <text evidence="3">The sequence shown here is derived from an EMBL/GenBank/DDBJ whole genome shotgun (WGS) entry which is preliminary data.</text>
</comment>
<dbReference type="SUPFAM" id="SSF52047">
    <property type="entry name" value="RNI-like"/>
    <property type="match status" value="1"/>
</dbReference>
<evidence type="ECO:0000259" key="2">
    <source>
        <dbReference type="Pfam" id="PF00849"/>
    </source>
</evidence>
<comment type="similarity">
    <text evidence="1">Belongs to the pseudouridine synthase RluA family.</text>
</comment>
<dbReference type="InterPro" id="IPR050188">
    <property type="entry name" value="RluA_PseudoU_synthase"/>
</dbReference>
<reference evidence="3" key="1">
    <citation type="submission" date="2021-02" db="EMBL/GenBank/DDBJ databases">
        <authorList>
            <person name="Dougan E. K."/>
            <person name="Rhodes N."/>
            <person name="Thang M."/>
            <person name="Chan C."/>
        </authorList>
    </citation>
    <scope>NUCLEOTIDE SEQUENCE</scope>
</reference>